<evidence type="ECO:0000313" key="2">
    <source>
        <dbReference type="EMBL" id="KAF2663580.1"/>
    </source>
</evidence>
<accession>A0A6A6TV08</accession>
<dbReference type="AlphaFoldDB" id="A0A6A6TV08"/>
<dbReference type="InterPro" id="IPR043129">
    <property type="entry name" value="ATPase_NBD"/>
</dbReference>
<dbReference type="PANTHER" id="PTHR42749:SF8">
    <property type="entry name" value="HSP70 FAMILY PROTEIN (AFU_ORTHOLOGUE AFUA_3G13740)"/>
    <property type="match status" value="1"/>
</dbReference>
<dbReference type="EMBL" id="MU004245">
    <property type="protein sequence ID" value="KAF2663580.1"/>
    <property type="molecule type" value="Genomic_DNA"/>
</dbReference>
<keyword evidence="3" id="KW-1185">Reference proteome</keyword>
<feature type="region of interest" description="Disordered" evidence="1">
    <location>
        <begin position="21"/>
        <end position="59"/>
    </location>
</feature>
<reference evidence="2" key="1">
    <citation type="journal article" date="2020" name="Stud. Mycol.">
        <title>101 Dothideomycetes genomes: a test case for predicting lifestyles and emergence of pathogens.</title>
        <authorList>
            <person name="Haridas S."/>
            <person name="Albert R."/>
            <person name="Binder M."/>
            <person name="Bloem J."/>
            <person name="Labutti K."/>
            <person name="Salamov A."/>
            <person name="Andreopoulos B."/>
            <person name="Baker S."/>
            <person name="Barry K."/>
            <person name="Bills G."/>
            <person name="Bluhm B."/>
            <person name="Cannon C."/>
            <person name="Castanera R."/>
            <person name="Culley D."/>
            <person name="Daum C."/>
            <person name="Ezra D."/>
            <person name="Gonzalez J."/>
            <person name="Henrissat B."/>
            <person name="Kuo A."/>
            <person name="Liang C."/>
            <person name="Lipzen A."/>
            <person name="Lutzoni F."/>
            <person name="Magnuson J."/>
            <person name="Mondo S."/>
            <person name="Nolan M."/>
            <person name="Ohm R."/>
            <person name="Pangilinan J."/>
            <person name="Park H.-J."/>
            <person name="Ramirez L."/>
            <person name="Alfaro M."/>
            <person name="Sun H."/>
            <person name="Tritt A."/>
            <person name="Yoshinaga Y."/>
            <person name="Zwiers L.-H."/>
            <person name="Turgeon B."/>
            <person name="Goodwin S."/>
            <person name="Spatafora J."/>
            <person name="Crous P."/>
            <person name="Grigoriev I."/>
        </authorList>
    </citation>
    <scope>NUCLEOTIDE SEQUENCE</scope>
    <source>
        <strain evidence="2">CBS 115976</strain>
    </source>
</reference>
<organism evidence="2 3">
    <name type="scientific">Microthyrium microscopicum</name>
    <dbReference type="NCBI Taxonomy" id="703497"/>
    <lineage>
        <taxon>Eukaryota</taxon>
        <taxon>Fungi</taxon>
        <taxon>Dikarya</taxon>
        <taxon>Ascomycota</taxon>
        <taxon>Pezizomycotina</taxon>
        <taxon>Dothideomycetes</taxon>
        <taxon>Dothideomycetes incertae sedis</taxon>
        <taxon>Microthyriales</taxon>
        <taxon>Microthyriaceae</taxon>
        <taxon>Microthyrium</taxon>
    </lineage>
</organism>
<name>A0A6A6TV08_9PEZI</name>
<dbReference type="OrthoDB" id="2963168at2759"/>
<dbReference type="SUPFAM" id="SSF53067">
    <property type="entry name" value="Actin-like ATPase domain"/>
    <property type="match status" value="1"/>
</dbReference>
<dbReference type="Proteomes" id="UP000799302">
    <property type="component" value="Unassembled WGS sequence"/>
</dbReference>
<gene>
    <name evidence="2" type="ORF">BT63DRAFT_461307</name>
</gene>
<dbReference type="CDD" id="cd10170">
    <property type="entry name" value="ASKHA_NBD_HSP70"/>
    <property type="match status" value="1"/>
</dbReference>
<dbReference type="PANTHER" id="PTHR42749">
    <property type="entry name" value="CELL SHAPE-DETERMINING PROTEIN MREB"/>
    <property type="match status" value="1"/>
</dbReference>
<evidence type="ECO:0008006" key="4">
    <source>
        <dbReference type="Google" id="ProtNLM"/>
    </source>
</evidence>
<proteinExistence type="predicted"/>
<sequence>MASSSQYLLRSTPYRAQFQRQAVAASNTPSQSRLNATPRNEVEPNSLFSPRVHGGRSETPTEGYQVFYVGMDFGTGRSSACVLGLRKDEDPTTIDPRRLNNRIIEVANYPGDPQSDHLERTVKEVPTALLYTLIEDGNSGYAQWKILWGWEVPKALSEAKNRESLSEMEKGEIKYFKLLLDNSEYTEDVRKDIQRRLSHISAMSAKTADRQERDVIVDFLEKFTKHIIEQLGSEHGYTREHKVYFSIAVPPLWGHKALKRMHDALALALFRNNFPSIVQQAGNCSLQVDQLILASEPEAHAFTILAEPKNRHFFEDLNRMLLLDIGSGTVDAIVFVIQGLVGQMQLAQETAAGEGRLCGSHYINRQFKQLGLHRLRPEVADFYAPTSLAKIELLFQTEIMDKFENVSKRKFDFHMSDTDPMNEFAEQRINGYTVPNLVGNTAKHFQGSRILYTLAHMQDIFRLTCEGTWELAEKKLLDTKDDSGNPTIDRLVLAGGGAQSAVVQNYIQDKLNERGWSQVKVVMPLIKGGPGVAASRGTIIAALHGPHGPTRIMHCSYGLRCSEPFQERPGHYAAKCELDERDGRYYAENMMRWILKKGQEISSNNRCFTEKFDRIIAVDDADDDEEWIWEEELYASDTCMEDHYPIDHEKNGSKHLISKMRFDLRNLRHPSNITTDPEGYEYYFLEFAIVFEIIGWNLYYKAHALDENKTPLAGAEEGWFSVAAAFTPGAK</sequence>
<protein>
    <recommendedName>
        <fullName evidence="4">Actin-like ATPase domain-containing protein</fullName>
    </recommendedName>
</protein>
<evidence type="ECO:0000256" key="1">
    <source>
        <dbReference type="SAM" id="MobiDB-lite"/>
    </source>
</evidence>
<dbReference type="Gene3D" id="3.30.420.40">
    <property type="match status" value="1"/>
</dbReference>
<feature type="compositionally biased region" description="Polar residues" evidence="1">
    <location>
        <begin position="21"/>
        <end position="38"/>
    </location>
</feature>
<evidence type="ECO:0000313" key="3">
    <source>
        <dbReference type="Proteomes" id="UP000799302"/>
    </source>
</evidence>